<feature type="domain" description="DUF4172" evidence="1">
    <location>
        <begin position="3"/>
        <end position="73"/>
    </location>
</feature>
<evidence type="ECO:0000313" key="3">
    <source>
        <dbReference type="Proteomes" id="UP000752297"/>
    </source>
</evidence>
<protein>
    <submittedName>
        <fullName evidence="2">DUF4172 domain-containing protein</fullName>
    </submittedName>
</protein>
<proteinExistence type="predicted"/>
<dbReference type="InterPro" id="IPR025230">
    <property type="entry name" value="DUF4172"/>
</dbReference>
<dbReference type="Proteomes" id="UP000752297">
    <property type="component" value="Unassembled WGS sequence"/>
</dbReference>
<accession>A0A949PNQ8</accession>
<dbReference type="Pfam" id="PF13776">
    <property type="entry name" value="DUF4172"/>
    <property type="match status" value="1"/>
</dbReference>
<dbReference type="AlphaFoldDB" id="A0A949PNQ8"/>
<gene>
    <name evidence="2" type="ORF">KUG47_09310</name>
</gene>
<comment type="caution">
    <text evidence="2">The sequence shown here is derived from an EMBL/GenBank/DDBJ whole genome shotgun (WGS) entry which is preliminary data.</text>
</comment>
<evidence type="ECO:0000259" key="1">
    <source>
        <dbReference type="Pfam" id="PF13776"/>
    </source>
</evidence>
<dbReference type="EMBL" id="JAHRVA010000003">
    <property type="protein sequence ID" value="MBV2143695.1"/>
    <property type="molecule type" value="Genomic_DNA"/>
</dbReference>
<keyword evidence="3" id="KW-1185">Reference proteome</keyword>
<sequence>MPWNRTQRDWPNFRQDASALAALEQQFLLSSGEVIGAVRHINPEQRDQLRIELLSDQDERIEGETLDRLSVQSAQVPGEMHRFISWFNRSAPTGNRRLGRALAEKSLAQSLGQPSLTLLSFAIEQSRKTYYAQLEQHQGVGSGWGRNDTLR</sequence>
<reference evidence="2 3" key="1">
    <citation type="submission" date="2021-06" db="EMBL/GenBank/DDBJ databases">
        <title>Falsochrobactrum tianjin sp.nov., a new petroleum-degrading bacteria isolated from oily soils.</title>
        <authorList>
            <person name="Chen G."/>
            <person name="Chen H."/>
            <person name="Tian J."/>
            <person name="Qing J."/>
            <person name="Zhong L."/>
            <person name="Ma W."/>
            <person name="Song Y."/>
            <person name="Cui X."/>
            <person name="Yan B."/>
        </authorList>
    </citation>
    <scope>NUCLEOTIDE SEQUENCE [LARGE SCALE GENOMIC DNA]</scope>
    <source>
        <strain evidence="2 3">TDYN1</strain>
    </source>
</reference>
<organism evidence="2 3">
    <name type="scientific">Falsochrobactrum tianjinense</name>
    <dbReference type="NCBI Taxonomy" id="2706015"/>
    <lineage>
        <taxon>Bacteria</taxon>
        <taxon>Pseudomonadati</taxon>
        <taxon>Pseudomonadota</taxon>
        <taxon>Alphaproteobacteria</taxon>
        <taxon>Hyphomicrobiales</taxon>
        <taxon>Brucellaceae</taxon>
        <taxon>Falsochrobactrum</taxon>
    </lineage>
</organism>
<name>A0A949PNQ8_9HYPH</name>
<evidence type="ECO:0000313" key="2">
    <source>
        <dbReference type="EMBL" id="MBV2143695.1"/>
    </source>
</evidence>